<accession>A0AAN9Y610</accession>
<dbReference type="AlphaFoldDB" id="A0AAN9Y610"/>
<name>A0AAN9Y610_9HEMI</name>
<proteinExistence type="predicted"/>
<dbReference type="EMBL" id="JBBCAQ010000010">
    <property type="protein sequence ID" value="KAK7601098.1"/>
    <property type="molecule type" value="Genomic_DNA"/>
</dbReference>
<gene>
    <name evidence="1" type="ORF">V9T40_008539</name>
</gene>
<reference evidence="1 2" key="1">
    <citation type="submission" date="2024-03" db="EMBL/GenBank/DDBJ databases">
        <title>Adaptation during the transition from Ophiocordyceps entomopathogen to insect associate is accompanied by gene loss and intensified selection.</title>
        <authorList>
            <person name="Ward C.M."/>
            <person name="Onetto C.A."/>
            <person name="Borneman A.R."/>
        </authorList>
    </citation>
    <scope>NUCLEOTIDE SEQUENCE [LARGE SCALE GENOMIC DNA]</scope>
    <source>
        <strain evidence="1">AWRI1</strain>
        <tissue evidence="1">Single Adult Female</tissue>
    </source>
</reference>
<evidence type="ECO:0000313" key="1">
    <source>
        <dbReference type="EMBL" id="KAK7601098.1"/>
    </source>
</evidence>
<comment type="caution">
    <text evidence="1">The sequence shown here is derived from an EMBL/GenBank/DDBJ whole genome shotgun (WGS) entry which is preliminary data.</text>
</comment>
<organism evidence="1 2">
    <name type="scientific">Parthenolecanium corni</name>
    <dbReference type="NCBI Taxonomy" id="536013"/>
    <lineage>
        <taxon>Eukaryota</taxon>
        <taxon>Metazoa</taxon>
        <taxon>Ecdysozoa</taxon>
        <taxon>Arthropoda</taxon>
        <taxon>Hexapoda</taxon>
        <taxon>Insecta</taxon>
        <taxon>Pterygota</taxon>
        <taxon>Neoptera</taxon>
        <taxon>Paraneoptera</taxon>
        <taxon>Hemiptera</taxon>
        <taxon>Sternorrhyncha</taxon>
        <taxon>Coccoidea</taxon>
        <taxon>Coccidae</taxon>
        <taxon>Parthenolecanium</taxon>
    </lineage>
</organism>
<sequence>MIKSIHGSDEYFNHINDEIQCSASKFSILSGMADQRYLMGNTVEQPTFGHLSQFSSSCLNFRLDVSFFVQLSHYSSRCLIFRPVVSIFV</sequence>
<keyword evidence="2" id="KW-1185">Reference proteome</keyword>
<protein>
    <submittedName>
        <fullName evidence="1">Uncharacterized protein</fullName>
    </submittedName>
</protein>
<dbReference type="Proteomes" id="UP001367676">
    <property type="component" value="Unassembled WGS sequence"/>
</dbReference>
<evidence type="ECO:0000313" key="2">
    <source>
        <dbReference type="Proteomes" id="UP001367676"/>
    </source>
</evidence>